<feature type="domain" description="Dihydrodipicolinate reductase C-terminal" evidence="14">
    <location>
        <begin position="107"/>
        <end position="238"/>
    </location>
</feature>
<organism evidence="15 16">
    <name type="scientific">Chlamydia gallinacea 08-1274/3</name>
    <dbReference type="NCBI Taxonomy" id="1143323"/>
    <lineage>
        <taxon>Bacteria</taxon>
        <taxon>Pseudomonadati</taxon>
        <taxon>Chlamydiota</taxon>
        <taxon>Chlamydiia</taxon>
        <taxon>Chlamydiales</taxon>
        <taxon>Chlamydiaceae</taxon>
        <taxon>Chlamydia/Chlamydophila group</taxon>
        <taxon>Chlamydia</taxon>
    </lineage>
</organism>
<dbReference type="KEGG" id="cgz:M787_000415"/>
<accession>A0A173DXY5</accession>
<feature type="domain" description="Dihydrodipicolinate reductase N-terminal" evidence="13">
    <location>
        <begin position="1"/>
        <end position="103"/>
    </location>
</feature>
<dbReference type="Pfam" id="PF05173">
    <property type="entry name" value="DapB_C"/>
    <property type="match status" value="1"/>
</dbReference>
<dbReference type="InterPro" id="IPR000846">
    <property type="entry name" value="DapB_N"/>
</dbReference>
<protein>
    <recommendedName>
        <fullName evidence="10">4-hydroxy-tetrahydrodipicolinate reductase</fullName>
        <ecNumber evidence="10">1.17.1.8</ecNumber>
    </recommendedName>
</protein>
<evidence type="ECO:0000256" key="9">
    <source>
        <dbReference type="ARBA" id="ARBA00037922"/>
    </source>
</evidence>
<dbReference type="InterPro" id="IPR036291">
    <property type="entry name" value="NAD(P)-bd_dom_sf"/>
</dbReference>
<dbReference type="eggNOG" id="COG0289">
    <property type="taxonomic scope" value="Bacteria"/>
</dbReference>
<keyword evidence="5" id="KW-0220">Diaminopimelate biosynthesis</keyword>
<evidence type="ECO:0000256" key="4">
    <source>
        <dbReference type="ARBA" id="ARBA00022857"/>
    </source>
</evidence>
<dbReference type="Proteomes" id="UP000019147">
    <property type="component" value="Chromosome"/>
</dbReference>
<dbReference type="GO" id="GO:0019877">
    <property type="term" value="P:diaminopimelate biosynthetic process"/>
    <property type="evidence" value="ECO:0007669"/>
    <property type="project" value="UniProtKB-KW"/>
</dbReference>
<dbReference type="EMBL" id="CP015840">
    <property type="protein sequence ID" value="ANG65792.1"/>
    <property type="molecule type" value="Genomic_DNA"/>
</dbReference>
<dbReference type="CDD" id="cd02274">
    <property type="entry name" value="DHDPR_N"/>
    <property type="match status" value="1"/>
</dbReference>
<keyword evidence="8" id="KW-0457">Lysine biosynthesis</keyword>
<comment type="similarity">
    <text evidence="1">Belongs to the DapB family.</text>
</comment>
<dbReference type="InterPro" id="IPR023940">
    <property type="entry name" value="DHDPR_bac"/>
</dbReference>
<dbReference type="PROSITE" id="PS01298">
    <property type="entry name" value="DAPB"/>
    <property type="match status" value="1"/>
</dbReference>
<keyword evidence="7" id="KW-0520">NAD</keyword>
<dbReference type="AlphaFoldDB" id="A0A173DXY5"/>
<dbReference type="PANTHER" id="PTHR20836:SF0">
    <property type="entry name" value="4-HYDROXY-TETRAHYDRODIPICOLINATE REDUCTASE 1, CHLOROPLASTIC-RELATED"/>
    <property type="match status" value="1"/>
</dbReference>
<dbReference type="Gene3D" id="3.30.360.10">
    <property type="entry name" value="Dihydrodipicolinate Reductase, domain 2"/>
    <property type="match status" value="1"/>
</dbReference>
<evidence type="ECO:0000256" key="8">
    <source>
        <dbReference type="ARBA" id="ARBA00023154"/>
    </source>
</evidence>
<evidence type="ECO:0000256" key="7">
    <source>
        <dbReference type="ARBA" id="ARBA00023027"/>
    </source>
</evidence>
<name>A0A173DXY5_9CHLA</name>
<reference evidence="15 16" key="1">
    <citation type="journal article" date="2014" name="Syst. Appl. Microbiol.">
        <title>Evidence for the existence of two new members of the family Chlamydiaceae and proposal of Chlamydia avium sp. nov. and Chlamydia gallinacea sp. nov.</title>
        <authorList>
            <person name="Sachse K."/>
            <person name="Laroucau K."/>
            <person name="Riege K."/>
            <person name="Wehner S."/>
            <person name="Dilcher M."/>
            <person name="Creasy H.H."/>
            <person name="Weidmann M."/>
            <person name="Myers G."/>
            <person name="Vorimore F."/>
            <person name="Vicari N."/>
            <person name="Magnino S."/>
            <person name="Liebler-Tenorio E."/>
            <person name="Ruettger A."/>
            <person name="Bavoil P.M."/>
            <person name="Hufert F.T."/>
            <person name="Rossello-Mora R."/>
            <person name="Marz M."/>
        </authorList>
    </citation>
    <scope>NUCLEOTIDE SEQUENCE [LARGE SCALE GENOMIC DNA]</scope>
    <source>
        <strain evidence="15 16">08-1274/3</strain>
    </source>
</reference>
<dbReference type="Gene3D" id="3.40.50.720">
    <property type="entry name" value="NAD(P)-binding Rossmann-like Domain"/>
    <property type="match status" value="1"/>
</dbReference>
<dbReference type="GO" id="GO:0009089">
    <property type="term" value="P:lysine biosynthetic process via diaminopimelate"/>
    <property type="evidence" value="ECO:0007669"/>
    <property type="project" value="InterPro"/>
</dbReference>
<evidence type="ECO:0000313" key="15">
    <source>
        <dbReference type="EMBL" id="ANG65792.1"/>
    </source>
</evidence>
<comment type="pathway">
    <text evidence="9">Amino-acid biosynthesis; L-lysine biosynthesis via DAP pathway; (S)-tetrahydrodipicolinate from L-aspartate: step 4/4.</text>
</comment>
<proteinExistence type="inferred from homology"/>
<dbReference type="GO" id="GO:0005829">
    <property type="term" value="C:cytosol"/>
    <property type="evidence" value="ECO:0007669"/>
    <property type="project" value="TreeGrafter"/>
</dbReference>
<evidence type="ECO:0000256" key="10">
    <source>
        <dbReference type="ARBA" id="ARBA00038983"/>
    </source>
</evidence>
<keyword evidence="6" id="KW-0560">Oxidoreductase</keyword>
<dbReference type="OrthoDB" id="9790352at2"/>
<evidence type="ECO:0000256" key="1">
    <source>
        <dbReference type="ARBA" id="ARBA00006642"/>
    </source>
</evidence>
<evidence type="ECO:0000259" key="13">
    <source>
        <dbReference type="Pfam" id="PF01113"/>
    </source>
</evidence>
<gene>
    <name evidence="15" type="ORF">M787_000415</name>
</gene>
<dbReference type="SUPFAM" id="SSF55347">
    <property type="entry name" value="Glyceraldehyde-3-phosphate dehydrogenase-like, C-terminal domain"/>
    <property type="match status" value="1"/>
</dbReference>
<evidence type="ECO:0000256" key="5">
    <source>
        <dbReference type="ARBA" id="ARBA00022915"/>
    </source>
</evidence>
<comment type="catalytic activity">
    <reaction evidence="11">
        <text>(S)-2,3,4,5-tetrahydrodipicolinate + NADP(+) + H2O = (2S,4S)-4-hydroxy-2,3,4,5-tetrahydrodipicolinate + NADPH + H(+)</text>
        <dbReference type="Rhea" id="RHEA:35331"/>
        <dbReference type="ChEBI" id="CHEBI:15377"/>
        <dbReference type="ChEBI" id="CHEBI:15378"/>
        <dbReference type="ChEBI" id="CHEBI:16845"/>
        <dbReference type="ChEBI" id="CHEBI:57783"/>
        <dbReference type="ChEBI" id="CHEBI:58349"/>
        <dbReference type="ChEBI" id="CHEBI:67139"/>
        <dbReference type="EC" id="1.17.1.8"/>
    </reaction>
</comment>
<evidence type="ECO:0000313" key="16">
    <source>
        <dbReference type="Proteomes" id="UP000019147"/>
    </source>
</evidence>
<evidence type="ECO:0000256" key="3">
    <source>
        <dbReference type="ARBA" id="ARBA00022605"/>
    </source>
</evidence>
<dbReference type="Pfam" id="PF01113">
    <property type="entry name" value="DapB_N"/>
    <property type="match status" value="1"/>
</dbReference>
<dbReference type="STRING" id="1143323.M787_000415"/>
<dbReference type="PIRSF" id="PIRSF000161">
    <property type="entry name" value="DHPR"/>
    <property type="match status" value="1"/>
</dbReference>
<evidence type="ECO:0000256" key="6">
    <source>
        <dbReference type="ARBA" id="ARBA00023002"/>
    </source>
</evidence>
<keyword evidence="4" id="KW-0521">NADP</keyword>
<evidence type="ECO:0000256" key="11">
    <source>
        <dbReference type="ARBA" id="ARBA00049080"/>
    </source>
</evidence>
<dbReference type="InterPro" id="IPR022663">
    <property type="entry name" value="DapB_C"/>
</dbReference>
<dbReference type="GeneID" id="81477766"/>
<dbReference type="RefSeq" id="WP_021828497.1">
    <property type="nucleotide sequence ID" value="NZ_CP015840.1"/>
</dbReference>
<keyword evidence="3" id="KW-0028">Amino-acid biosynthesis</keyword>
<evidence type="ECO:0000256" key="12">
    <source>
        <dbReference type="ARBA" id="ARBA00049396"/>
    </source>
</evidence>
<comment type="catalytic activity">
    <reaction evidence="12">
        <text>(S)-2,3,4,5-tetrahydrodipicolinate + NAD(+) + H2O = (2S,4S)-4-hydroxy-2,3,4,5-tetrahydrodipicolinate + NADH + H(+)</text>
        <dbReference type="Rhea" id="RHEA:35323"/>
        <dbReference type="ChEBI" id="CHEBI:15377"/>
        <dbReference type="ChEBI" id="CHEBI:15378"/>
        <dbReference type="ChEBI" id="CHEBI:16845"/>
        <dbReference type="ChEBI" id="CHEBI:57540"/>
        <dbReference type="ChEBI" id="CHEBI:57945"/>
        <dbReference type="ChEBI" id="CHEBI:67139"/>
        <dbReference type="EC" id="1.17.1.8"/>
    </reaction>
</comment>
<dbReference type="PANTHER" id="PTHR20836">
    <property type="entry name" value="DIHYDRODIPICOLINATE REDUCTASE"/>
    <property type="match status" value="1"/>
</dbReference>
<dbReference type="GO" id="GO:0008839">
    <property type="term" value="F:4-hydroxy-tetrahydrodipicolinate reductase"/>
    <property type="evidence" value="ECO:0007669"/>
    <property type="project" value="UniProtKB-EC"/>
</dbReference>
<evidence type="ECO:0000259" key="14">
    <source>
        <dbReference type="Pfam" id="PF05173"/>
    </source>
</evidence>
<sequence>MRVGIIGDTGRMGVLIRTLLSTQPSYTVGPGFSRSSPHQLSFVIENSDVLVDFSSSELTEELLDNLLIKAKPCIFGTTHPSPSVIENKLSTLAQYVPIVVCPNTSLGAYMQKRLSVALAKILDNSYDMRITEIHHRGKKEPISGTAWDLATTLCQVKHEVWQQEYCIGKQGNQENIIELHASRVGNIPGEHEVAFVSSQEQITIRHTVFSRDVFAQGVLRILDWLRIESPCPGYYGIDSGLRDLI</sequence>
<dbReference type="SUPFAM" id="SSF51735">
    <property type="entry name" value="NAD(P)-binding Rossmann-fold domains"/>
    <property type="match status" value="1"/>
</dbReference>
<dbReference type="InterPro" id="IPR022664">
    <property type="entry name" value="DapB_N_CS"/>
</dbReference>
<keyword evidence="2" id="KW-0963">Cytoplasm</keyword>
<dbReference type="EC" id="1.17.1.8" evidence="10"/>
<evidence type="ECO:0000256" key="2">
    <source>
        <dbReference type="ARBA" id="ARBA00022490"/>
    </source>
</evidence>